<protein>
    <submittedName>
        <fullName evidence="1">DUF1361 domain-containing protein</fullName>
    </submittedName>
</protein>
<dbReference type="Pfam" id="PF07099">
    <property type="entry name" value="DUF1361"/>
    <property type="match status" value="1"/>
</dbReference>
<dbReference type="InterPro" id="IPR009793">
    <property type="entry name" value="DUF1361"/>
</dbReference>
<organism evidence="1">
    <name type="scientific">Lyngbya confervoides BDU141951</name>
    <dbReference type="NCBI Taxonomy" id="1574623"/>
    <lineage>
        <taxon>Bacteria</taxon>
        <taxon>Bacillati</taxon>
        <taxon>Cyanobacteriota</taxon>
        <taxon>Cyanophyceae</taxon>
        <taxon>Oscillatoriophycideae</taxon>
        <taxon>Oscillatoriales</taxon>
        <taxon>Microcoleaceae</taxon>
        <taxon>Lyngbya</taxon>
    </lineage>
</organism>
<reference evidence="1" key="2">
    <citation type="journal article" date="2015" name="Genome Announc.">
        <title>Draft Genome Sequence of Filamentous Marine Cyanobacterium Lyngbya confervoides Strain BDU141951.</title>
        <authorList>
            <person name="Chandrababunaidu M.M."/>
            <person name="Sen D."/>
            <person name="Tripathy S."/>
        </authorList>
    </citation>
    <scope>NUCLEOTIDE SEQUENCE</scope>
    <source>
        <strain evidence="1">BDU141951</strain>
    </source>
</reference>
<proteinExistence type="predicted"/>
<comment type="caution">
    <text evidence="1">The sequence shown here is derived from an EMBL/GenBank/DDBJ whole genome shotgun (WGS) entry which is preliminary data.</text>
</comment>
<reference evidence="1" key="1">
    <citation type="submission" date="2014-11" db="EMBL/GenBank/DDBJ databases">
        <authorList>
            <person name="Malar M.C."/>
            <person name="Sen D."/>
            <person name="Tripathy S."/>
        </authorList>
    </citation>
    <scope>NUCLEOTIDE SEQUENCE</scope>
    <source>
        <strain evidence="1">BDU141951</strain>
    </source>
</reference>
<evidence type="ECO:0000313" key="1">
    <source>
        <dbReference type="EMBL" id="NEV65810.1"/>
    </source>
</evidence>
<gene>
    <name evidence="1" type="ORF">QQ91_001620</name>
</gene>
<reference evidence="1" key="3">
    <citation type="submission" date="2020-02" db="EMBL/GenBank/DDBJ databases">
        <authorList>
            <person name="Sarangi A.N."/>
            <person name="Ghosh S."/>
            <person name="Mukherjee M."/>
            <person name="Tripathy S."/>
        </authorList>
    </citation>
    <scope>NUCLEOTIDE SEQUENCE</scope>
    <source>
        <strain evidence="1">BDU141951</strain>
    </source>
</reference>
<dbReference type="EMBL" id="JTHE02000002">
    <property type="protein sequence ID" value="NEV65810.1"/>
    <property type="molecule type" value="Genomic_DNA"/>
</dbReference>
<name>A0A0C1VE14_9CYAN</name>
<sequence length="286" mass="32095">MRSLLFELYDGLNSVYSGWIIWNLFLAFVPMLLSFHLFRPQAIPARYLQAAWLVTGLAGAIGISARSARIRRSLAGSWHTVQTGNPEVMWQLLWLAIVALVAIAVSVWLSRQTPRSKMGRWGVGLAVFIAFLPNAPYILTDVVHIIRAAGYGDIRVWVIALALIPLHVCAMLLGFEAYVIALMNINYFLKQRGLGALIWPTELSLHALCALGIYLGRFIRLNSWDILLDPTSIMAIALNTLTSKRPVAVIFVTFVILTVTYWLMKQITLGLKLRYEYARKGLDPLV</sequence>
<dbReference type="AlphaFoldDB" id="A0A0C1VE14"/>
<accession>A0A0C1VE14</accession>